<dbReference type="RefSeq" id="WP_345212034.1">
    <property type="nucleotide sequence ID" value="NZ_BAABFT010000008.1"/>
</dbReference>
<organism evidence="1 2">
    <name type="scientific">Mucilaginibacter gynuensis</name>
    <dbReference type="NCBI Taxonomy" id="1302236"/>
    <lineage>
        <taxon>Bacteria</taxon>
        <taxon>Pseudomonadati</taxon>
        <taxon>Bacteroidota</taxon>
        <taxon>Sphingobacteriia</taxon>
        <taxon>Sphingobacteriales</taxon>
        <taxon>Sphingobacteriaceae</taxon>
        <taxon>Mucilaginibacter</taxon>
    </lineage>
</organism>
<evidence type="ECO:0000313" key="2">
    <source>
        <dbReference type="Proteomes" id="UP001500582"/>
    </source>
</evidence>
<gene>
    <name evidence="1" type="ORF">GCM10023149_30980</name>
</gene>
<sequence length="203" mass="23786">MSNIQNATISYKLRLTHGEQKGKVIDLDIDLDNLQEDDISDRLIADGYYQSICHPHDYYEVVDRYIKVENEQINSLLFNDDTIKAIALRHVVESFDNDLDELATAAMMDIFLSGYNTLKNAIDVFIIDYAWLKQAYTNEQRLFHDTVNKHGELNKQFNVRQSELVNMLKNIRQGYSNLIEYEILNDRYKDDAQRVIDKIDELL</sequence>
<protein>
    <submittedName>
        <fullName evidence="1">Uncharacterized protein</fullName>
    </submittedName>
</protein>
<proteinExistence type="predicted"/>
<evidence type="ECO:0000313" key="1">
    <source>
        <dbReference type="EMBL" id="GAA4327531.1"/>
    </source>
</evidence>
<keyword evidence="2" id="KW-1185">Reference proteome</keyword>
<reference evidence="2" key="1">
    <citation type="journal article" date="2019" name="Int. J. Syst. Evol. Microbiol.">
        <title>The Global Catalogue of Microorganisms (GCM) 10K type strain sequencing project: providing services to taxonomists for standard genome sequencing and annotation.</title>
        <authorList>
            <consortium name="The Broad Institute Genomics Platform"/>
            <consortium name="The Broad Institute Genome Sequencing Center for Infectious Disease"/>
            <person name="Wu L."/>
            <person name="Ma J."/>
        </authorList>
    </citation>
    <scope>NUCLEOTIDE SEQUENCE [LARGE SCALE GENOMIC DNA]</scope>
    <source>
        <strain evidence="2">JCM 17705</strain>
    </source>
</reference>
<dbReference type="Proteomes" id="UP001500582">
    <property type="component" value="Unassembled WGS sequence"/>
</dbReference>
<name>A0ABP8GP87_9SPHI</name>
<dbReference type="EMBL" id="BAABFT010000008">
    <property type="protein sequence ID" value="GAA4327531.1"/>
    <property type="molecule type" value="Genomic_DNA"/>
</dbReference>
<comment type="caution">
    <text evidence="1">The sequence shown here is derived from an EMBL/GenBank/DDBJ whole genome shotgun (WGS) entry which is preliminary data.</text>
</comment>
<accession>A0ABP8GP87</accession>